<keyword evidence="4 5" id="KW-0472">Membrane</keyword>
<evidence type="ECO:0000256" key="2">
    <source>
        <dbReference type="ARBA" id="ARBA00022692"/>
    </source>
</evidence>
<dbReference type="EMBL" id="RSED01000002">
    <property type="protein sequence ID" value="RRS05765.1"/>
    <property type="molecule type" value="Genomic_DNA"/>
</dbReference>
<dbReference type="InterPro" id="IPR006008">
    <property type="entry name" value="YciB"/>
</dbReference>
<dbReference type="GO" id="GO:0005886">
    <property type="term" value="C:plasma membrane"/>
    <property type="evidence" value="ECO:0007669"/>
    <property type="project" value="UniProtKB-SubCell"/>
</dbReference>
<evidence type="ECO:0000256" key="5">
    <source>
        <dbReference type="HAMAP-Rule" id="MF_00189"/>
    </source>
</evidence>
<feature type="transmembrane region" description="Helical" evidence="5">
    <location>
        <begin position="79"/>
        <end position="97"/>
    </location>
</feature>
<feature type="transmembrane region" description="Helical" evidence="5">
    <location>
        <begin position="51"/>
        <end position="72"/>
    </location>
</feature>
<sequence length="216" mass="24147">MKLLLDFLPIILFFAVFKWGDGNRELAGQWLTQHLGFMVAGGVVGAKEAPMLLATVAVAAISVLQIVVMKLLRKKIDTMLWVSLVTVLGLGALTIYFHSPTFIMWKPTVIYWAMGGGLLVSDIIMKRYVLRKMMSASDLDLPEAIWRNLSWAWVLFFLGMGVLNLYVAYNFSESTWVNFKMWGGLGLMLVFTLAQGVYLSRHMPQAKPKADPGVSP</sequence>
<comment type="caution">
    <text evidence="6">The sequence shown here is derived from an EMBL/GenBank/DDBJ whole genome shotgun (WGS) entry which is preliminary data.</text>
</comment>
<keyword evidence="5" id="KW-0997">Cell inner membrane</keyword>
<dbReference type="Proteomes" id="UP000269265">
    <property type="component" value="Unassembled WGS sequence"/>
</dbReference>
<dbReference type="AlphaFoldDB" id="A0A3R8TEH6"/>
<protein>
    <recommendedName>
        <fullName evidence="5">Inner membrane-spanning protein YciB</fullName>
    </recommendedName>
</protein>
<keyword evidence="2 5" id="KW-0812">Transmembrane</keyword>
<comment type="function">
    <text evidence="5">Plays a role in cell envelope biogenesis, maintenance of cell envelope integrity and membrane homeostasis.</text>
</comment>
<evidence type="ECO:0000256" key="4">
    <source>
        <dbReference type="ARBA" id="ARBA00023136"/>
    </source>
</evidence>
<dbReference type="RefSeq" id="WP_125241672.1">
    <property type="nucleotide sequence ID" value="NZ_RSED01000002.1"/>
</dbReference>
<keyword evidence="7" id="KW-1185">Reference proteome</keyword>
<dbReference type="OrthoDB" id="9788219at2"/>
<feature type="transmembrane region" description="Helical" evidence="5">
    <location>
        <begin position="150"/>
        <end position="169"/>
    </location>
</feature>
<dbReference type="PANTHER" id="PTHR36917">
    <property type="entry name" value="INTRACELLULAR SEPTATION PROTEIN A-RELATED"/>
    <property type="match status" value="1"/>
</dbReference>
<proteinExistence type="inferred from homology"/>
<evidence type="ECO:0000256" key="3">
    <source>
        <dbReference type="ARBA" id="ARBA00022989"/>
    </source>
</evidence>
<comment type="subcellular location">
    <subcellularLocation>
        <location evidence="5">Cell inner membrane</location>
        <topology evidence="5">Multi-pass membrane protein</topology>
    </subcellularLocation>
</comment>
<dbReference type="NCBIfam" id="NF001325">
    <property type="entry name" value="PRK00259.1-3"/>
    <property type="match status" value="1"/>
</dbReference>
<accession>A0A3R8TEH6</accession>
<keyword evidence="3 5" id="KW-1133">Transmembrane helix</keyword>
<gene>
    <name evidence="5" type="primary">yciB</name>
    <name evidence="6" type="ORF">EIP75_02550</name>
</gene>
<evidence type="ECO:0000313" key="6">
    <source>
        <dbReference type="EMBL" id="RRS05765.1"/>
    </source>
</evidence>
<organism evidence="6 7">
    <name type="scientific">Aquabacterium soli</name>
    <dbReference type="NCBI Taxonomy" id="2493092"/>
    <lineage>
        <taxon>Bacteria</taxon>
        <taxon>Pseudomonadati</taxon>
        <taxon>Pseudomonadota</taxon>
        <taxon>Betaproteobacteria</taxon>
        <taxon>Burkholderiales</taxon>
        <taxon>Aquabacterium</taxon>
    </lineage>
</organism>
<keyword evidence="1 5" id="KW-1003">Cell membrane</keyword>
<reference evidence="6 7" key="1">
    <citation type="submission" date="2018-12" db="EMBL/GenBank/DDBJ databases">
        <title>The whole draft genome of Aquabacterium sp. SJQ9.</title>
        <authorList>
            <person name="Sun L."/>
            <person name="Gao X."/>
            <person name="Chen W."/>
            <person name="Huang K."/>
        </authorList>
    </citation>
    <scope>NUCLEOTIDE SEQUENCE [LARGE SCALE GENOMIC DNA]</scope>
    <source>
        <strain evidence="6 7">SJQ9</strain>
    </source>
</reference>
<evidence type="ECO:0000313" key="7">
    <source>
        <dbReference type="Proteomes" id="UP000269265"/>
    </source>
</evidence>
<dbReference type="HAMAP" id="MF_00189">
    <property type="entry name" value="YciB"/>
    <property type="match status" value="1"/>
</dbReference>
<dbReference type="Pfam" id="PF04279">
    <property type="entry name" value="IspA"/>
    <property type="match status" value="1"/>
</dbReference>
<name>A0A3R8TEH6_9BURK</name>
<feature type="transmembrane region" description="Helical" evidence="5">
    <location>
        <begin position="109"/>
        <end position="129"/>
    </location>
</feature>
<feature type="transmembrane region" description="Helical" evidence="5">
    <location>
        <begin position="181"/>
        <end position="199"/>
    </location>
</feature>
<dbReference type="PANTHER" id="PTHR36917:SF1">
    <property type="entry name" value="INNER MEMBRANE-SPANNING PROTEIN YCIB"/>
    <property type="match status" value="1"/>
</dbReference>
<evidence type="ECO:0000256" key="1">
    <source>
        <dbReference type="ARBA" id="ARBA00022475"/>
    </source>
</evidence>
<comment type="similarity">
    <text evidence="5">Belongs to the YciB family.</text>
</comment>